<name>A0A316W2H7_9BASI</name>
<dbReference type="PANTHER" id="PTHR14978">
    <property type="entry name" value="BETA-CATENIN-LIKE PROTEIN 1 NUCLEAR ASSOCIATED PROTEIN"/>
    <property type="match status" value="1"/>
</dbReference>
<keyword evidence="3" id="KW-0677">Repeat</keyword>
<dbReference type="FunFam" id="1.25.10.10:FF:001136">
    <property type="entry name" value="Beta-catenin-like protein 1"/>
    <property type="match status" value="1"/>
</dbReference>
<evidence type="ECO:0000256" key="5">
    <source>
        <dbReference type="ARBA" id="ARBA00023242"/>
    </source>
</evidence>
<comment type="subcellular location">
    <subcellularLocation>
        <location evidence="1">Nucleus</location>
    </subcellularLocation>
</comment>
<dbReference type="FunCoup" id="A0A316W2H7">
    <property type="interactions" value="610"/>
</dbReference>
<evidence type="ECO:0000313" key="9">
    <source>
        <dbReference type="Proteomes" id="UP000245783"/>
    </source>
</evidence>
<dbReference type="InterPro" id="IPR016024">
    <property type="entry name" value="ARM-type_fold"/>
</dbReference>
<evidence type="ECO:0000256" key="6">
    <source>
        <dbReference type="SAM" id="MobiDB-lite"/>
    </source>
</evidence>
<sequence length="661" mass="72970">MDVDKLFKLPKLPASSVNKRKWAEPSNDALKAARVDDVDDQEGADLRYQKRSNAPAGSARGSALAPEDDAEGPHLPPDDEDEFAPGNDADYFVDEDDEGGRFFGGGLTEQQKRIIEIMNSGDGDDEEVKPEQILRDLKRSLLKCERAVNRNAELRVKYSDDPEKFVESEADLDSSLKALVVLTTNPALLYPEAIKNELPKTLCDLLSHENVDIVAAVIELVEELTDDDVLDAGVLDDQEERDGGSRQGEAAVAQLVDQLLERGFLDLLIPNLTRLSDEAPKGGDATAIANAESDANTIYHMLGALENLLSLKPTLAKHLADSTLLGWLLDRAARKGKHDQNRGYAAELLAILVQSQEGNYVCQKLGEKHGIDDILQLLSRYRKTDPADDEETEFVENVFDVLCAALSSFNKNQTRFYRSEGTELMCIFLKEKRPTRLRAIKVLDYALSGTAGAKACETFVESMGLAPLFSILMGRGFKKANAPTAADEEHVLGVVVSLFNNLASDSQPRIRLLAKFVEDEYAKVDRLLEMGDACSARLKGIDKEIAVERQAQEADGSRDVSLEEELFYLRRLDAGLHSLQHISYIIAWLCMEDDGVAAHLRTMLSRKGHKLDGQIVDVLKEWYEHVGEDAVVAEPTPGSNEPALLLQDVIIQLVNYMLGIA</sequence>
<keyword evidence="4" id="KW-0175">Coiled coil</keyword>
<reference evidence="8 9" key="1">
    <citation type="journal article" date="2018" name="Mol. Biol. Evol.">
        <title>Broad Genomic Sampling Reveals a Smut Pathogenic Ancestry of the Fungal Clade Ustilaginomycotina.</title>
        <authorList>
            <person name="Kijpornyongpan T."/>
            <person name="Mondo S.J."/>
            <person name="Barry K."/>
            <person name="Sandor L."/>
            <person name="Lee J."/>
            <person name="Lipzen A."/>
            <person name="Pangilinan J."/>
            <person name="LaButti K."/>
            <person name="Hainaut M."/>
            <person name="Henrissat B."/>
            <person name="Grigoriev I.V."/>
            <person name="Spatafora J.W."/>
            <person name="Aime M.C."/>
        </authorList>
    </citation>
    <scope>NUCLEOTIDE SEQUENCE [LARGE SCALE GENOMIC DNA]</scope>
    <source>
        <strain evidence="8 9">MCA 4658</strain>
    </source>
</reference>
<dbReference type="InParanoid" id="A0A316W2H7"/>
<keyword evidence="2" id="KW-0597">Phosphoprotein</keyword>
<dbReference type="SUPFAM" id="SSF48371">
    <property type="entry name" value="ARM repeat"/>
    <property type="match status" value="1"/>
</dbReference>
<evidence type="ECO:0000313" key="8">
    <source>
        <dbReference type="EMBL" id="PWN42983.1"/>
    </source>
</evidence>
<dbReference type="PANTHER" id="PTHR14978:SF0">
    <property type="entry name" value="BETA-CATENIN-LIKE PROTEIN 1"/>
    <property type="match status" value="1"/>
</dbReference>
<dbReference type="Pfam" id="PF08216">
    <property type="entry name" value="CTNNBL"/>
    <property type="match status" value="1"/>
</dbReference>
<dbReference type="GO" id="GO:0010467">
    <property type="term" value="P:gene expression"/>
    <property type="evidence" value="ECO:0007669"/>
    <property type="project" value="UniProtKB-ARBA"/>
</dbReference>
<protein>
    <submittedName>
        <fullName evidence="8">DUF1716-domain-containing protein</fullName>
    </submittedName>
</protein>
<evidence type="ECO:0000256" key="1">
    <source>
        <dbReference type="ARBA" id="ARBA00004123"/>
    </source>
</evidence>
<dbReference type="InterPro" id="IPR013180">
    <property type="entry name" value="CTNNBL1_N"/>
</dbReference>
<dbReference type="EMBL" id="KZ819374">
    <property type="protein sequence ID" value="PWN42983.1"/>
    <property type="molecule type" value="Genomic_DNA"/>
</dbReference>
<evidence type="ECO:0000259" key="7">
    <source>
        <dbReference type="SMART" id="SM01156"/>
    </source>
</evidence>
<feature type="domain" description="Beta-catenin-like protein 1 N-terminal" evidence="7">
    <location>
        <begin position="110"/>
        <end position="218"/>
    </location>
</feature>
<keyword evidence="9" id="KW-1185">Reference proteome</keyword>
<dbReference type="Gene3D" id="1.25.10.10">
    <property type="entry name" value="Leucine-rich Repeat Variant"/>
    <property type="match status" value="1"/>
</dbReference>
<dbReference type="GeneID" id="37035645"/>
<dbReference type="Proteomes" id="UP000245783">
    <property type="component" value="Unassembled WGS sequence"/>
</dbReference>
<dbReference type="AlphaFoldDB" id="A0A316W2H7"/>
<evidence type="ECO:0000256" key="4">
    <source>
        <dbReference type="ARBA" id="ARBA00023054"/>
    </source>
</evidence>
<proteinExistence type="predicted"/>
<accession>A0A316W2H7</accession>
<dbReference type="STRING" id="1522189.A0A316W2H7"/>
<evidence type="ECO:0000256" key="2">
    <source>
        <dbReference type="ARBA" id="ARBA00022553"/>
    </source>
</evidence>
<dbReference type="GO" id="GO:0005681">
    <property type="term" value="C:spliceosomal complex"/>
    <property type="evidence" value="ECO:0007669"/>
    <property type="project" value="TreeGrafter"/>
</dbReference>
<dbReference type="InterPro" id="IPR039678">
    <property type="entry name" value="CTNNBL1"/>
</dbReference>
<organism evidence="8 9">
    <name type="scientific">Ceraceosorus guamensis</name>
    <dbReference type="NCBI Taxonomy" id="1522189"/>
    <lineage>
        <taxon>Eukaryota</taxon>
        <taxon>Fungi</taxon>
        <taxon>Dikarya</taxon>
        <taxon>Basidiomycota</taxon>
        <taxon>Ustilaginomycotina</taxon>
        <taxon>Exobasidiomycetes</taxon>
        <taxon>Ceraceosorales</taxon>
        <taxon>Ceraceosoraceae</taxon>
        <taxon>Ceraceosorus</taxon>
    </lineage>
</organism>
<dbReference type="SMART" id="SM01156">
    <property type="entry name" value="DUF1716"/>
    <property type="match status" value="1"/>
</dbReference>
<keyword evidence="5" id="KW-0539">Nucleus</keyword>
<dbReference type="OrthoDB" id="1898821at2759"/>
<dbReference type="RefSeq" id="XP_025370143.1">
    <property type="nucleotide sequence ID" value="XM_025513775.1"/>
</dbReference>
<feature type="region of interest" description="Disordered" evidence="6">
    <location>
        <begin position="32"/>
        <end position="89"/>
    </location>
</feature>
<gene>
    <name evidence="8" type="ORF">IE81DRAFT_322906</name>
</gene>
<evidence type="ECO:0000256" key="3">
    <source>
        <dbReference type="ARBA" id="ARBA00022737"/>
    </source>
</evidence>
<dbReference type="InterPro" id="IPR011989">
    <property type="entry name" value="ARM-like"/>
</dbReference>